<dbReference type="FunCoup" id="A0A0Q2RMG5">
    <property type="interactions" value="557"/>
</dbReference>
<keyword evidence="18" id="KW-1185">Reference proteome</keyword>
<dbReference type="Pfam" id="PF21999">
    <property type="entry name" value="IMS_HHH_1"/>
    <property type="match status" value="1"/>
</dbReference>
<feature type="binding site" evidence="15">
    <location>
        <position position="107"/>
    </location>
    <ligand>
        <name>Mg(2+)</name>
        <dbReference type="ChEBI" id="CHEBI:18420"/>
    </ligand>
</feature>
<dbReference type="PANTHER" id="PTHR11076:SF33">
    <property type="entry name" value="DNA POLYMERASE KAPPA"/>
    <property type="match status" value="1"/>
</dbReference>
<evidence type="ECO:0000256" key="14">
    <source>
        <dbReference type="ARBA" id="ARBA00049244"/>
    </source>
</evidence>
<dbReference type="PANTHER" id="PTHR11076">
    <property type="entry name" value="DNA REPAIR POLYMERASE UMUC / TRANSFERASE FAMILY MEMBER"/>
    <property type="match status" value="1"/>
</dbReference>
<dbReference type="EMBL" id="LKHS01000013">
    <property type="protein sequence ID" value="KQH85190.1"/>
    <property type="molecule type" value="Genomic_DNA"/>
</dbReference>
<keyword evidence="3 15" id="KW-0515">Mutator protein</keyword>
<dbReference type="RefSeq" id="WP_055466491.1">
    <property type="nucleotide sequence ID" value="NZ_LKHS01000013.1"/>
</dbReference>
<evidence type="ECO:0000256" key="3">
    <source>
        <dbReference type="ARBA" id="ARBA00022457"/>
    </source>
</evidence>
<dbReference type="GO" id="GO:0006281">
    <property type="term" value="P:DNA repair"/>
    <property type="evidence" value="ECO:0007669"/>
    <property type="project" value="UniProtKB-UniRule"/>
</dbReference>
<keyword evidence="4 15" id="KW-0963">Cytoplasm</keyword>
<gene>
    <name evidence="15" type="primary">dinB</name>
    <name evidence="17" type="ORF">AMR76_14920</name>
</gene>
<dbReference type="GO" id="GO:0005829">
    <property type="term" value="C:cytosol"/>
    <property type="evidence" value="ECO:0007669"/>
    <property type="project" value="TreeGrafter"/>
</dbReference>
<dbReference type="FunFam" id="3.30.1490.100:FF:000002">
    <property type="entry name" value="DNA polymerase IV"/>
    <property type="match status" value="1"/>
</dbReference>
<evidence type="ECO:0000256" key="13">
    <source>
        <dbReference type="ARBA" id="ARBA00023204"/>
    </source>
</evidence>
<organism evidence="17 18">
    <name type="scientific">Vibrio furnissii</name>
    <dbReference type="NCBI Taxonomy" id="29494"/>
    <lineage>
        <taxon>Bacteria</taxon>
        <taxon>Pseudomonadati</taxon>
        <taxon>Pseudomonadota</taxon>
        <taxon>Gammaproteobacteria</taxon>
        <taxon>Vibrionales</taxon>
        <taxon>Vibrionaceae</taxon>
        <taxon>Vibrio</taxon>
    </lineage>
</organism>
<comment type="cofactor">
    <cofactor evidence="15">
        <name>Mg(2+)</name>
        <dbReference type="ChEBI" id="CHEBI:18420"/>
    </cofactor>
    <text evidence="15">Binds 2 magnesium ions per subunit.</text>
</comment>
<comment type="catalytic activity">
    <reaction evidence="14 15">
        <text>DNA(n) + a 2'-deoxyribonucleoside 5'-triphosphate = DNA(n+1) + diphosphate</text>
        <dbReference type="Rhea" id="RHEA:22508"/>
        <dbReference type="Rhea" id="RHEA-COMP:17339"/>
        <dbReference type="Rhea" id="RHEA-COMP:17340"/>
        <dbReference type="ChEBI" id="CHEBI:33019"/>
        <dbReference type="ChEBI" id="CHEBI:61560"/>
        <dbReference type="ChEBI" id="CHEBI:173112"/>
        <dbReference type="EC" id="2.7.7.7"/>
    </reaction>
</comment>
<keyword evidence="12 15" id="KW-0238">DNA-binding</keyword>
<protein>
    <recommendedName>
        <fullName evidence="15">DNA polymerase IV</fullName>
        <shortName evidence="15">Pol IV</shortName>
        <ecNumber evidence="15">2.7.7.7</ecNumber>
    </recommendedName>
</protein>
<dbReference type="InterPro" id="IPR043502">
    <property type="entry name" value="DNA/RNA_pol_sf"/>
</dbReference>
<feature type="binding site" evidence="15">
    <location>
        <position position="12"/>
    </location>
    <ligand>
        <name>Mg(2+)</name>
        <dbReference type="ChEBI" id="CHEBI:18420"/>
    </ligand>
</feature>
<dbReference type="GO" id="GO:0009432">
    <property type="term" value="P:SOS response"/>
    <property type="evidence" value="ECO:0007669"/>
    <property type="project" value="TreeGrafter"/>
</dbReference>
<evidence type="ECO:0000256" key="10">
    <source>
        <dbReference type="ARBA" id="ARBA00022842"/>
    </source>
</evidence>
<comment type="subcellular location">
    <subcellularLocation>
        <location evidence="1 15">Cytoplasm</location>
    </subcellularLocation>
</comment>
<feature type="domain" description="UmuC" evidence="16">
    <location>
        <begin position="8"/>
        <end position="189"/>
    </location>
</feature>
<keyword evidence="6 15" id="KW-0548">Nucleotidyltransferase</keyword>
<dbReference type="HAMAP" id="MF_01113">
    <property type="entry name" value="DNApol_IV"/>
    <property type="match status" value="1"/>
</dbReference>
<feature type="active site" evidence="15">
    <location>
        <position position="108"/>
    </location>
</feature>
<keyword evidence="13 15" id="KW-0234">DNA repair</keyword>
<reference evidence="17 18" key="1">
    <citation type="submission" date="2015-08" db="EMBL/GenBank/DDBJ databases">
        <title>Antibacterial properties of a collection of Vibrionaceae strains.</title>
        <authorList>
            <person name="Giubergia S."/>
        </authorList>
    </citation>
    <scope>NUCLEOTIDE SEQUENCE [LARGE SCALE GENOMIC DNA]</scope>
    <source>
        <strain evidence="17 18">S0821</strain>
    </source>
</reference>
<evidence type="ECO:0000313" key="18">
    <source>
        <dbReference type="Proteomes" id="UP000051221"/>
    </source>
</evidence>
<dbReference type="SUPFAM" id="SSF100879">
    <property type="entry name" value="Lesion bypass DNA polymerase (Y-family), little finger domain"/>
    <property type="match status" value="1"/>
</dbReference>
<evidence type="ECO:0000256" key="7">
    <source>
        <dbReference type="ARBA" id="ARBA00022705"/>
    </source>
</evidence>
<evidence type="ECO:0000256" key="12">
    <source>
        <dbReference type="ARBA" id="ARBA00023125"/>
    </source>
</evidence>
<dbReference type="Gene3D" id="3.30.1490.100">
    <property type="entry name" value="DNA polymerase, Y-family, little finger domain"/>
    <property type="match status" value="1"/>
</dbReference>
<dbReference type="GO" id="GO:0003684">
    <property type="term" value="F:damaged DNA binding"/>
    <property type="evidence" value="ECO:0007669"/>
    <property type="project" value="InterPro"/>
</dbReference>
<dbReference type="Pfam" id="PF11799">
    <property type="entry name" value="IMS_C"/>
    <property type="match status" value="1"/>
</dbReference>
<dbReference type="InterPro" id="IPR050116">
    <property type="entry name" value="DNA_polymerase-Y"/>
</dbReference>
<dbReference type="Gene3D" id="3.30.70.270">
    <property type="match status" value="1"/>
</dbReference>
<dbReference type="PROSITE" id="PS50173">
    <property type="entry name" value="UMUC"/>
    <property type="match status" value="1"/>
</dbReference>
<evidence type="ECO:0000313" key="17">
    <source>
        <dbReference type="EMBL" id="KQH85190.1"/>
    </source>
</evidence>
<dbReference type="AlphaFoldDB" id="A0A0Q2RMG5"/>
<dbReference type="InterPro" id="IPR053848">
    <property type="entry name" value="IMS_HHH_1"/>
</dbReference>
<name>A0A0Q2RMG5_VIBFU</name>
<dbReference type="InterPro" id="IPR017961">
    <property type="entry name" value="DNA_pol_Y-fam_little_finger"/>
</dbReference>
<dbReference type="InterPro" id="IPR022880">
    <property type="entry name" value="DNApol_IV"/>
</dbReference>
<dbReference type="EC" id="2.7.7.7" evidence="15"/>
<keyword evidence="7 15" id="KW-0235">DNA replication</keyword>
<dbReference type="SUPFAM" id="SSF56672">
    <property type="entry name" value="DNA/RNA polymerases"/>
    <property type="match status" value="1"/>
</dbReference>
<keyword evidence="11 15" id="KW-0239">DNA-directed DNA polymerase</keyword>
<dbReference type="GO" id="GO:0042276">
    <property type="term" value="P:error-prone translesion synthesis"/>
    <property type="evidence" value="ECO:0007669"/>
    <property type="project" value="TreeGrafter"/>
</dbReference>
<evidence type="ECO:0000256" key="4">
    <source>
        <dbReference type="ARBA" id="ARBA00022490"/>
    </source>
</evidence>
<evidence type="ECO:0000256" key="15">
    <source>
        <dbReference type="HAMAP-Rule" id="MF_01113"/>
    </source>
</evidence>
<evidence type="ECO:0000256" key="1">
    <source>
        <dbReference type="ARBA" id="ARBA00004496"/>
    </source>
</evidence>
<dbReference type="Gene3D" id="1.10.150.20">
    <property type="entry name" value="5' to 3' exonuclease, C-terminal subdomain"/>
    <property type="match status" value="1"/>
</dbReference>
<dbReference type="InterPro" id="IPR001126">
    <property type="entry name" value="UmuC"/>
</dbReference>
<evidence type="ECO:0000256" key="11">
    <source>
        <dbReference type="ARBA" id="ARBA00022932"/>
    </source>
</evidence>
<accession>A0A0Q2RMG5</accession>
<dbReference type="GO" id="GO:0006261">
    <property type="term" value="P:DNA-templated DNA replication"/>
    <property type="evidence" value="ECO:0007669"/>
    <property type="project" value="UniProtKB-UniRule"/>
</dbReference>
<evidence type="ECO:0000256" key="5">
    <source>
        <dbReference type="ARBA" id="ARBA00022679"/>
    </source>
</evidence>
<dbReference type="GO" id="GO:0000287">
    <property type="term" value="F:magnesium ion binding"/>
    <property type="evidence" value="ECO:0007669"/>
    <property type="project" value="UniProtKB-UniRule"/>
</dbReference>
<dbReference type="Proteomes" id="UP000051221">
    <property type="component" value="Unassembled WGS sequence"/>
</dbReference>
<keyword evidence="9 15" id="KW-0227">DNA damage</keyword>
<comment type="similarity">
    <text evidence="2 15">Belongs to the DNA polymerase type-Y family.</text>
</comment>
<dbReference type="Gene3D" id="3.40.1170.60">
    <property type="match status" value="1"/>
</dbReference>
<comment type="caution">
    <text evidence="17">The sequence shown here is derived from an EMBL/GenBank/DDBJ whole genome shotgun (WGS) entry which is preliminary data.</text>
</comment>
<evidence type="ECO:0000259" key="16">
    <source>
        <dbReference type="PROSITE" id="PS50173"/>
    </source>
</evidence>
<feature type="site" description="Substrate discrimination" evidence="15">
    <location>
        <position position="17"/>
    </location>
</feature>
<proteinExistence type="inferred from homology"/>
<sequence length="354" mass="40327">MSEPIRKIIHIDMDCFYAAVEMRDHPEYRNRPLAVGGHEKQRGVLSTCNYEARKFGIHSAMPTAQAIKLCPNLLVVPGRMSVYKSISRQIHAIFQRYTDIIEPLSLDEAFLDVTEATACHGSATLIAEAIRRDIWYELHLTASAGVAPVKFLAKVASDVNKPNGMYVVTPEEVQGVVDKLPLGKIPGVGKVSLEKLNQAGFFVCEDIKNSDYRELLRRFGRLGASLWKKSHGIDPREVITERERKSVGVERTFSENIVTYDECWQVIEQRLYPELDERLTRASPERAIIKQGIKVKFADFQQTTIEHIHPELELEDFKTLLAEVLKRQKGREIRLLGLNVMLKPEAQIRQLSFF</sequence>
<dbReference type="Pfam" id="PF00817">
    <property type="entry name" value="IMS"/>
    <property type="match status" value="1"/>
</dbReference>
<comment type="subunit">
    <text evidence="15">Monomer.</text>
</comment>
<dbReference type="FunFam" id="3.30.70.270:FF:000002">
    <property type="entry name" value="DNA polymerase IV"/>
    <property type="match status" value="1"/>
</dbReference>
<keyword evidence="8 15" id="KW-0479">Metal-binding</keyword>
<dbReference type="InterPro" id="IPR043128">
    <property type="entry name" value="Rev_trsase/Diguanyl_cyclase"/>
</dbReference>
<dbReference type="InParanoid" id="A0A0Q2RMG5"/>
<keyword evidence="5 15" id="KW-0808">Transferase</keyword>
<dbReference type="CDD" id="cd03586">
    <property type="entry name" value="PolY_Pol_IV_kappa"/>
    <property type="match status" value="1"/>
</dbReference>
<keyword evidence="10 15" id="KW-0460">Magnesium</keyword>
<dbReference type="InterPro" id="IPR036775">
    <property type="entry name" value="DNA_pol_Y-fam_lit_finger_sf"/>
</dbReference>
<evidence type="ECO:0000256" key="8">
    <source>
        <dbReference type="ARBA" id="ARBA00022723"/>
    </source>
</evidence>
<comment type="function">
    <text evidence="15">Poorly processive, error-prone DNA polymerase involved in untargeted mutagenesis. Copies undamaged DNA at stalled replication forks, which arise in vivo from mismatched or misaligned primer ends. These misaligned primers can be extended by PolIV. Exhibits no 3'-5' exonuclease (proofreading) activity. May be involved in translesional synthesis, in conjunction with the beta clamp from PolIII.</text>
</comment>
<evidence type="ECO:0000256" key="2">
    <source>
        <dbReference type="ARBA" id="ARBA00010945"/>
    </source>
</evidence>
<evidence type="ECO:0000256" key="9">
    <source>
        <dbReference type="ARBA" id="ARBA00022763"/>
    </source>
</evidence>
<dbReference type="NCBIfam" id="NF002677">
    <property type="entry name" value="PRK02406.1"/>
    <property type="match status" value="1"/>
</dbReference>
<evidence type="ECO:0000256" key="6">
    <source>
        <dbReference type="ARBA" id="ARBA00022695"/>
    </source>
</evidence>
<dbReference type="GO" id="GO:0003887">
    <property type="term" value="F:DNA-directed DNA polymerase activity"/>
    <property type="evidence" value="ECO:0007669"/>
    <property type="project" value="UniProtKB-UniRule"/>
</dbReference>
<dbReference type="FunFam" id="3.40.1170.60:FF:000001">
    <property type="entry name" value="DNA polymerase IV"/>
    <property type="match status" value="1"/>
</dbReference>